<dbReference type="GO" id="GO:0003677">
    <property type="term" value="F:DNA binding"/>
    <property type="evidence" value="ECO:0007669"/>
    <property type="project" value="InterPro"/>
</dbReference>
<evidence type="ECO:0000313" key="15">
    <source>
        <dbReference type="Proteomes" id="UP000292568"/>
    </source>
</evidence>
<dbReference type="Proteomes" id="UP000291187">
    <property type="component" value="Unassembled WGS sequence"/>
</dbReference>
<dbReference type="Proteomes" id="UP000292655">
    <property type="component" value="Unassembled WGS sequence"/>
</dbReference>
<reference evidence="10 11" key="1">
    <citation type="submission" date="2017-10" db="EMBL/GenBank/DDBJ databases">
        <title>Bifidobacterium genomics.</title>
        <authorList>
            <person name="Lugli G.A."/>
            <person name="Milani C."/>
            <person name="Mancabelli L."/>
        </authorList>
    </citation>
    <scope>NUCLEOTIDE SEQUENCE [LARGE SCALE GENOMIC DNA]</scope>
    <source>
        <strain evidence="2 10">1520B</strain>
        <strain evidence="1 11">1744B</strain>
    </source>
</reference>
<dbReference type="Proteomes" id="UP000292568">
    <property type="component" value="Unassembled WGS sequence"/>
</dbReference>
<evidence type="ECO:0000313" key="13">
    <source>
        <dbReference type="Proteomes" id="UP000291920"/>
    </source>
</evidence>
<dbReference type="PANTHER" id="PTHR40275">
    <property type="entry name" value="SSL7038 PROTEIN"/>
    <property type="match status" value="1"/>
</dbReference>
<evidence type="ECO:0000313" key="2">
    <source>
        <dbReference type="EMBL" id="PKV03035.1"/>
    </source>
</evidence>
<evidence type="ECO:0000313" key="11">
    <source>
        <dbReference type="Proteomes" id="UP000233783"/>
    </source>
</evidence>
<dbReference type="Proteomes" id="UP000292382">
    <property type="component" value="Unassembled WGS sequence"/>
</dbReference>
<gene>
    <name evidence="2" type="ORF">CQR50_1615</name>
    <name evidence="1" type="ORF">CQR56_1102</name>
    <name evidence="9" type="ORF">PG1780B_0850</name>
    <name evidence="8" type="ORF">PG2001B_0950</name>
    <name evidence="7" type="ORF">PG2002B_0930</name>
    <name evidence="6" type="ORF">PG2003B_0891</name>
    <name evidence="5" type="ORF">PG2017B_1132</name>
    <name evidence="4" type="ORF">PG2071B_0947</name>
    <name evidence="3" type="ORF">PG2093B_0912</name>
</gene>
<dbReference type="EMBL" id="RYUM01000010">
    <property type="protein sequence ID" value="RYQ19172.1"/>
    <property type="molecule type" value="Genomic_DNA"/>
</dbReference>
<evidence type="ECO:0000313" key="14">
    <source>
        <dbReference type="Proteomes" id="UP000292382"/>
    </source>
</evidence>
<dbReference type="EMBL" id="RYUT01000003">
    <property type="protein sequence ID" value="RYQ29851.1"/>
    <property type="molecule type" value="Genomic_DNA"/>
</dbReference>
<evidence type="ECO:0000313" key="16">
    <source>
        <dbReference type="Proteomes" id="UP000292655"/>
    </source>
</evidence>
<dbReference type="PANTHER" id="PTHR40275:SF1">
    <property type="entry name" value="SSL7038 PROTEIN"/>
    <property type="match status" value="1"/>
</dbReference>
<evidence type="ECO:0000313" key="8">
    <source>
        <dbReference type="EMBL" id="RYQ39636.1"/>
    </source>
</evidence>
<dbReference type="RefSeq" id="WP_026643099.1">
    <property type="nucleotide sequence ID" value="NZ_JAQDHB010000012.1"/>
</dbReference>
<dbReference type="AlphaFoldDB" id="A0A2N3QV32"/>
<sequence length="97" mass="10542">MTLKTTKWDVTEYLDNEEDIAEYLNAVIELDDPALLQAAIGDVAKAQGMTKIAKDAGLGRESLYKSLSAQGNPSFTTILKVLHALGTRISIQPEHAI</sequence>
<accession>A0A2N3QV32</accession>
<dbReference type="InterPro" id="IPR014057">
    <property type="entry name" value="HI1420"/>
</dbReference>
<dbReference type="EMBL" id="RYVC01000007">
    <property type="protein sequence ID" value="RYQ47131.1"/>
    <property type="molecule type" value="Genomic_DNA"/>
</dbReference>
<dbReference type="InterPro" id="IPR010982">
    <property type="entry name" value="Lambda_DNA-bd_dom_sf"/>
</dbReference>
<evidence type="ECO:0000313" key="9">
    <source>
        <dbReference type="EMBL" id="RYQ47131.1"/>
    </source>
</evidence>
<dbReference type="Proteomes" id="UP000233762">
    <property type="component" value="Unassembled WGS sequence"/>
</dbReference>
<dbReference type="EMBL" id="PCHH01000006">
    <property type="protein sequence ID" value="PKV03035.1"/>
    <property type="molecule type" value="Genomic_DNA"/>
</dbReference>
<reference evidence="12 13" key="2">
    <citation type="submission" date="2018-12" db="EMBL/GenBank/DDBJ databases">
        <title>Unveiling genomic diversity among members of the Bifidobacterium pseudolongum species, a widely distributed gut commensal of the animal kingdom.</title>
        <authorList>
            <person name="Lugli G.A."/>
            <person name="Duranti S."/>
            <person name="Albert K."/>
            <person name="Mancabelli L."/>
            <person name="Napoli S."/>
            <person name="Viappiani A."/>
            <person name="Anzalone R."/>
            <person name="Longhi G."/>
            <person name="Milani C."/>
            <person name="Turroni F."/>
            <person name="Alessandri G."/>
            <person name="Sela D.A."/>
            <person name="Van Sinderen D."/>
            <person name="Ventura M."/>
        </authorList>
    </citation>
    <scope>NUCLEOTIDE SEQUENCE [LARGE SCALE GENOMIC DNA]</scope>
    <source>
        <strain evidence="9 17">1780B</strain>
        <strain evidence="8 18">2001B</strain>
        <strain evidence="7 16">2002B</strain>
        <strain evidence="6 14">2003B</strain>
        <strain evidence="5 13">2017B</strain>
        <strain evidence="4 12">2071B</strain>
        <strain evidence="3 15">2093B</strain>
    </source>
</reference>
<evidence type="ECO:0000313" key="10">
    <source>
        <dbReference type="Proteomes" id="UP000233762"/>
    </source>
</evidence>
<name>A0A2N3QV32_9BIFI</name>
<dbReference type="Proteomes" id="UP000292933">
    <property type="component" value="Unassembled WGS sequence"/>
</dbReference>
<dbReference type="NCBIfam" id="TIGR02684">
    <property type="entry name" value="dnstrm_HI1420"/>
    <property type="match status" value="1"/>
</dbReference>
<dbReference type="SUPFAM" id="SSF47413">
    <property type="entry name" value="lambda repressor-like DNA-binding domains"/>
    <property type="match status" value="1"/>
</dbReference>
<evidence type="ECO:0000313" key="5">
    <source>
        <dbReference type="EMBL" id="RYQ29851.1"/>
    </source>
</evidence>
<evidence type="ECO:0000313" key="4">
    <source>
        <dbReference type="EMBL" id="RYQ19172.1"/>
    </source>
</evidence>
<dbReference type="EMBL" id="PCHB01000011">
    <property type="protein sequence ID" value="PKU95976.1"/>
    <property type="molecule type" value="Genomic_DNA"/>
</dbReference>
<protein>
    <submittedName>
        <fullName evidence="1">Addiction module antitoxin</fullName>
    </submittedName>
</protein>
<dbReference type="EMBL" id="RYUW01000011">
    <property type="protein sequence ID" value="RYQ36936.1"/>
    <property type="molecule type" value="Genomic_DNA"/>
</dbReference>
<evidence type="ECO:0000313" key="1">
    <source>
        <dbReference type="EMBL" id="PKU95976.1"/>
    </source>
</evidence>
<evidence type="ECO:0000313" key="18">
    <source>
        <dbReference type="Proteomes" id="UP000293208"/>
    </source>
</evidence>
<dbReference type="Proteomes" id="UP000293208">
    <property type="component" value="Unassembled WGS sequence"/>
</dbReference>
<dbReference type="GeneID" id="89493377"/>
<dbReference type="EMBL" id="RYUX01000010">
    <property type="protein sequence ID" value="RYQ37982.1"/>
    <property type="molecule type" value="Genomic_DNA"/>
</dbReference>
<dbReference type="Proteomes" id="UP000233783">
    <property type="component" value="Unassembled WGS sequence"/>
</dbReference>
<organism evidence="1 11">
    <name type="scientific">Bifidobacterium pseudolongum subsp. globosum</name>
    <dbReference type="NCBI Taxonomy" id="1690"/>
    <lineage>
        <taxon>Bacteria</taxon>
        <taxon>Bacillati</taxon>
        <taxon>Actinomycetota</taxon>
        <taxon>Actinomycetes</taxon>
        <taxon>Bifidobacteriales</taxon>
        <taxon>Bifidobacteriaceae</taxon>
        <taxon>Bifidobacterium</taxon>
    </lineage>
</organism>
<evidence type="ECO:0000313" key="3">
    <source>
        <dbReference type="EMBL" id="RYQ10329.1"/>
    </source>
</evidence>
<evidence type="ECO:0000313" key="6">
    <source>
        <dbReference type="EMBL" id="RYQ36936.1"/>
    </source>
</evidence>
<dbReference type="EMBL" id="RYUY01000003">
    <property type="protein sequence ID" value="RYQ39636.1"/>
    <property type="molecule type" value="Genomic_DNA"/>
</dbReference>
<comment type="caution">
    <text evidence="1">The sequence shown here is derived from an EMBL/GenBank/DDBJ whole genome shotgun (WGS) entry which is preliminary data.</text>
</comment>
<dbReference type="Proteomes" id="UP000291920">
    <property type="component" value="Unassembled WGS sequence"/>
</dbReference>
<dbReference type="Pfam" id="PF21716">
    <property type="entry name" value="dnstrm_HI1420"/>
    <property type="match status" value="1"/>
</dbReference>
<dbReference type="EMBL" id="RYUH01000010">
    <property type="protein sequence ID" value="RYQ10329.1"/>
    <property type="molecule type" value="Genomic_DNA"/>
</dbReference>
<evidence type="ECO:0000313" key="7">
    <source>
        <dbReference type="EMBL" id="RYQ37982.1"/>
    </source>
</evidence>
<evidence type="ECO:0000313" key="12">
    <source>
        <dbReference type="Proteomes" id="UP000291187"/>
    </source>
</evidence>
<evidence type="ECO:0000313" key="17">
    <source>
        <dbReference type="Proteomes" id="UP000292933"/>
    </source>
</evidence>
<proteinExistence type="predicted"/>